<reference evidence="2 3" key="1">
    <citation type="submission" date="2019-09" db="EMBL/GenBank/DDBJ databases">
        <authorList>
            <person name="Wang X."/>
        </authorList>
    </citation>
    <scope>NUCLEOTIDE SEQUENCE [LARGE SCALE GENOMIC DNA]</scope>
    <source>
        <strain evidence="2 3">CICC 11023</strain>
    </source>
</reference>
<protein>
    <submittedName>
        <fullName evidence="2">Uncharacterized protein</fullName>
    </submittedName>
</protein>
<keyword evidence="3" id="KW-1185">Reference proteome</keyword>
<dbReference type="Proteomes" id="UP000323876">
    <property type="component" value="Unassembled WGS sequence"/>
</dbReference>
<accession>A0A5N0EEZ8</accession>
<dbReference type="AlphaFoldDB" id="A0A5N0EEZ8"/>
<feature type="compositionally biased region" description="Gly residues" evidence="1">
    <location>
        <begin position="16"/>
        <end position="32"/>
    </location>
</feature>
<evidence type="ECO:0000313" key="3">
    <source>
        <dbReference type="Proteomes" id="UP000323876"/>
    </source>
</evidence>
<evidence type="ECO:0000256" key="1">
    <source>
        <dbReference type="SAM" id="MobiDB-lite"/>
    </source>
</evidence>
<sequence>MRKLLRAIRRLLGGKVTTGGGPPGREGGGGTAGVREPRRPLPPDDHLSATRRIEPDPKTITLPDPRN</sequence>
<gene>
    <name evidence="2" type="ORF">F3087_17615</name>
</gene>
<comment type="caution">
    <text evidence="2">The sequence shown here is derived from an EMBL/GenBank/DDBJ whole genome shotgun (WGS) entry which is preliminary data.</text>
</comment>
<evidence type="ECO:0000313" key="2">
    <source>
        <dbReference type="EMBL" id="KAA8887503.1"/>
    </source>
</evidence>
<dbReference type="EMBL" id="VXLC01000006">
    <property type="protein sequence ID" value="KAA8887503.1"/>
    <property type="molecule type" value="Genomic_DNA"/>
</dbReference>
<organism evidence="2 3">
    <name type="scientific">Nocardia colli</name>
    <dbReference type="NCBI Taxonomy" id="2545717"/>
    <lineage>
        <taxon>Bacteria</taxon>
        <taxon>Bacillati</taxon>
        <taxon>Actinomycetota</taxon>
        <taxon>Actinomycetes</taxon>
        <taxon>Mycobacteriales</taxon>
        <taxon>Nocardiaceae</taxon>
        <taxon>Nocardia</taxon>
    </lineage>
</organism>
<feature type="region of interest" description="Disordered" evidence="1">
    <location>
        <begin position="12"/>
        <end position="67"/>
    </location>
</feature>
<name>A0A5N0EEZ8_9NOCA</name>
<feature type="compositionally biased region" description="Basic and acidic residues" evidence="1">
    <location>
        <begin position="35"/>
        <end position="57"/>
    </location>
</feature>
<proteinExistence type="predicted"/>
<dbReference type="RefSeq" id="WP_150403077.1">
    <property type="nucleotide sequence ID" value="NZ_JBHJYQ010000004.1"/>
</dbReference>